<evidence type="ECO:0000256" key="1">
    <source>
        <dbReference type="ARBA" id="ARBA00023224"/>
    </source>
</evidence>
<evidence type="ECO:0000313" key="8">
    <source>
        <dbReference type="Proteomes" id="UP000030012"/>
    </source>
</evidence>
<dbReference type="PROSITE" id="PS50885">
    <property type="entry name" value="HAMP"/>
    <property type="match status" value="1"/>
</dbReference>
<evidence type="ECO:0000259" key="6">
    <source>
        <dbReference type="PROSITE" id="PS50885"/>
    </source>
</evidence>
<dbReference type="Gene3D" id="1.10.287.950">
    <property type="entry name" value="Methyl-accepting chemotaxis protein"/>
    <property type="match status" value="1"/>
</dbReference>
<dbReference type="PROSITE" id="PS50111">
    <property type="entry name" value="CHEMOTAXIS_TRANSDUC_2"/>
    <property type="match status" value="1"/>
</dbReference>
<feature type="domain" description="HAMP" evidence="6">
    <location>
        <begin position="213"/>
        <end position="265"/>
    </location>
</feature>
<comment type="similarity">
    <text evidence="2">Belongs to the methyl-accepting chemotaxis (MCP) protein family.</text>
</comment>
<dbReference type="InterPro" id="IPR004089">
    <property type="entry name" value="MCPsignal_dom"/>
</dbReference>
<gene>
    <name evidence="7" type="ORF">Z968_03345</name>
</gene>
<dbReference type="AlphaFoldDB" id="A0A0A0I7L2"/>
<dbReference type="SUPFAM" id="SSF58104">
    <property type="entry name" value="Methyl-accepting chemotaxis protein (MCP) signaling domain"/>
    <property type="match status" value="1"/>
</dbReference>
<evidence type="ECO:0000259" key="5">
    <source>
        <dbReference type="PROSITE" id="PS50111"/>
    </source>
</evidence>
<dbReference type="Gene3D" id="6.10.340.10">
    <property type="match status" value="1"/>
</dbReference>
<keyword evidence="1 3" id="KW-0807">Transducer</keyword>
<evidence type="ECO:0000256" key="3">
    <source>
        <dbReference type="PROSITE-ProRule" id="PRU00284"/>
    </source>
</evidence>
<feature type="transmembrane region" description="Helical" evidence="4">
    <location>
        <begin position="12"/>
        <end position="32"/>
    </location>
</feature>
<dbReference type="InterPro" id="IPR024478">
    <property type="entry name" value="HlyB_4HB_MCP"/>
</dbReference>
<dbReference type="InterPro" id="IPR003660">
    <property type="entry name" value="HAMP_dom"/>
</dbReference>
<feature type="domain" description="Methyl-accepting transducer" evidence="5">
    <location>
        <begin position="284"/>
        <end position="521"/>
    </location>
</feature>
<keyword evidence="4" id="KW-1133">Transmembrane helix</keyword>
<name>A0A0A0I7L2_CLONO</name>
<comment type="caution">
    <text evidence="7">The sequence shown here is derived from an EMBL/GenBank/DDBJ whole genome shotgun (WGS) entry which is preliminary data.</text>
</comment>
<dbReference type="EMBL" id="JENJ01000010">
    <property type="protein sequence ID" value="KGM97439.1"/>
    <property type="molecule type" value="Genomic_DNA"/>
</dbReference>
<proteinExistence type="inferred from homology"/>
<dbReference type="PANTHER" id="PTHR32089">
    <property type="entry name" value="METHYL-ACCEPTING CHEMOTAXIS PROTEIN MCPB"/>
    <property type="match status" value="1"/>
</dbReference>
<organism evidence="7 8">
    <name type="scientific">Clostridium novyi A str. 4552</name>
    <dbReference type="NCBI Taxonomy" id="1444289"/>
    <lineage>
        <taxon>Bacteria</taxon>
        <taxon>Bacillati</taxon>
        <taxon>Bacillota</taxon>
        <taxon>Clostridia</taxon>
        <taxon>Eubacteriales</taxon>
        <taxon>Clostridiaceae</taxon>
        <taxon>Clostridium</taxon>
    </lineage>
</organism>
<keyword evidence="4" id="KW-0472">Membrane</keyword>
<evidence type="ECO:0000313" key="7">
    <source>
        <dbReference type="EMBL" id="KGM97439.1"/>
    </source>
</evidence>
<dbReference type="Pfam" id="PF00015">
    <property type="entry name" value="MCPsignal"/>
    <property type="match status" value="1"/>
</dbReference>
<feature type="transmembrane region" description="Helical" evidence="4">
    <location>
        <begin position="191"/>
        <end position="211"/>
    </location>
</feature>
<dbReference type="GO" id="GO:0007165">
    <property type="term" value="P:signal transduction"/>
    <property type="evidence" value="ECO:0007669"/>
    <property type="project" value="UniProtKB-KW"/>
</dbReference>
<evidence type="ECO:0000256" key="4">
    <source>
        <dbReference type="SAM" id="Phobius"/>
    </source>
</evidence>
<dbReference type="CDD" id="cd06225">
    <property type="entry name" value="HAMP"/>
    <property type="match status" value="1"/>
</dbReference>
<dbReference type="OrthoDB" id="1887545at2"/>
<dbReference type="Pfam" id="PF12729">
    <property type="entry name" value="4HB_MCP_1"/>
    <property type="match status" value="1"/>
</dbReference>
<accession>A0A0A0I7L2</accession>
<keyword evidence="4" id="KW-0812">Transmembrane</keyword>
<protein>
    <submittedName>
        <fullName evidence="7">Chemotaxis protein</fullName>
    </submittedName>
</protein>
<dbReference type="Proteomes" id="UP000030012">
    <property type="component" value="Unassembled WGS sequence"/>
</dbReference>
<evidence type="ECO:0000256" key="2">
    <source>
        <dbReference type="ARBA" id="ARBA00029447"/>
    </source>
</evidence>
<sequence length="572" mass="64157">MNFLKDVKVKKKFIIVFLTMTIFIGGVGTISIKSLKNMSESSHSMYEVNLQSIDSLMTIRANCLRTMKNILKLLHENNPKEVPEILQAIDMNSKQNINKVSRYCNLPKVNEEETRLAKKFKEKVIVYNSYCDKLLQLYKSNDIQGALKLYPEYSHNADLMFTDLRGVLNLNLKVAKECDVSNHSRYIKTNMIVWFILILGIGIAILLGYLISKDINNVLNKINKFAEKLAQCDFATSIKIDRKDEFGDTAIALNTAQKKVQELIKNISENSSTLSEESNKLLETIHNMSNRIDKINDSTVLISENAKQASGATQEITASIIEVDGNITELSNKAVDGNKESINISKRADNIENNALKRSEDIKKMYKEKEEKIILAIEEGKVVDEIKDMAEIISNIASQTNLLALNAAIEASRAGEAGKGFAVVADEVRKLAEQSSNTVSTIQDIIGKVKKAFESLSVHSKEVIKFMDSVVEEENRTISDASKKYNNDGKFIRYMSDDLATMAETCKNAIEQVSNFSNKLANNMEKSEENSLEILSSISKANSDIKNIHNTAKEQAELAKNLSELIKYFNIN</sequence>
<reference evidence="7 8" key="1">
    <citation type="submission" date="2014-01" db="EMBL/GenBank/DDBJ databases">
        <title>Plasmidome dynamics in the species complex Clostridium novyi sensu lato converts strains of independent lineages into distinctly different pathogens.</title>
        <authorList>
            <person name="Skarin H."/>
            <person name="Segerman B."/>
        </authorList>
    </citation>
    <scope>NUCLEOTIDE SEQUENCE [LARGE SCALE GENOMIC DNA]</scope>
    <source>
        <strain evidence="7 8">4552</strain>
    </source>
</reference>
<dbReference type="RefSeq" id="WP_039253276.1">
    <property type="nucleotide sequence ID" value="NZ_JENJ01000010.1"/>
</dbReference>
<dbReference type="SMART" id="SM00283">
    <property type="entry name" value="MA"/>
    <property type="match status" value="1"/>
</dbReference>
<dbReference type="GO" id="GO:0016020">
    <property type="term" value="C:membrane"/>
    <property type="evidence" value="ECO:0007669"/>
    <property type="project" value="InterPro"/>
</dbReference>
<dbReference type="PANTHER" id="PTHR32089:SF112">
    <property type="entry name" value="LYSOZYME-LIKE PROTEIN-RELATED"/>
    <property type="match status" value="1"/>
</dbReference>